<dbReference type="Proteomes" id="UP001500074">
    <property type="component" value="Unassembled WGS sequence"/>
</dbReference>
<dbReference type="InterPro" id="IPR001406">
    <property type="entry name" value="PsdUridine_synth_TruA"/>
</dbReference>
<dbReference type="Gene3D" id="3.30.70.580">
    <property type="entry name" value="Pseudouridine synthase I, catalytic domain, N-terminal subdomain"/>
    <property type="match status" value="1"/>
</dbReference>
<keyword evidence="3 4" id="KW-0413">Isomerase</keyword>
<dbReference type="HAMAP" id="MF_00171">
    <property type="entry name" value="TruA"/>
    <property type="match status" value="1"/>
</dbReference>
<sequence>MAVEYDGTHYCGWQRLKQAPSVQETLETALGRVAAAPVQVHCSGRTDSGVHATRQIVHFDAPAPRSTKAWVYGANANLPRDIAVRWVAPVAADFHARFLALARRYRYVILNQPSRPVLERANATWCREPLNAGRMHEAAQALVGEHDFSSFRAAGCQSKSATRHVHFIEVKRYGTLVVIDIQANAFLHHMIRNIAGALVAVGRGEEGIGYLAHLLTLRDRAQGNVTAPGCGLHFVDSIYDERFELPREPLGPSMLGFLGEWSGERGLPDSPMVRYRRGLPGARHPASIDATSS</sequence>
<dbReference type="InterPro" id="IPR020103">
    <property type="entry name" value="PsdUridine_synth_cat_dom_sf"/>
</dbReference>
<keyword evidence="8" id="KW-1185">Reference proteome</keyword>
<comment type="subunit">
    <text evidence="4">Homodimer.</text>
</comment>
<reference evidence="8" key="1">
    <citation type="journal article" date="2019" name="Int. J. Syst. Evol. Microbiol.">
        <title>The Global Catalogue of Microorganisms (GCM) 10K type strain sequencing project: providing services to taxonomists for standard genome sequencing and annotation.</title>
        <authorList>
            <consortium name="The Broad Institute Genomics Platform"/>
            <consortium name="The Broad Institute Genome Sequencing Center for Infectious Disease"/>
            <person name="Wu L."/>
            <person name="Ma J."/>
        </authorList>
    </citation>
    <scope>NUCLEOTIDE SEQUENCE [LARGE SCALE GENOMIC DNA]</scope>
    <source>
        <strain evidence="8">JCM 18472</strain>
    </source>
</reference>
<feature type="binding site" evidence="4">
    <location>
        <position position="105"/>
    </location>
    <ligand>
        <name>substrate</name>
    </ligand>
</feature>
<comment type="caution">
    <text evidence="7">The sequence shown here is derived from an EMBL/GenBank/DDBJ whole genome shotgun (WGS) entry which is preliminary data.</text>
</comment>
<evidence type="ECO:0000256" key="3">
    <source>
        <dbReference type="ARBA" id="ARBA00023235"/>
    </source>
</evidence>
<dbReference type="InterPro" id="IPR020097">
    <property type="entry name" value="PsdUridine_synth_TruA_a/b_dom"/>
</dbReference>
<dbReference type="PANTHER" id="PTHR11142:SF0">
    <property type="entry name" value="TRNA PSEUDOURIDINE SYNTHASE-LIKE 1"/>
    <property type="match status" value="1"/>
</dbReference>
<dbReference type="Pfam" id="PF01416">
    <property type="entry name" value="PseudoU_synth_1"/>
    <property type="match status" value="2"/>
</dbReference>
<proteinExistence type="inferred from homology"/>
<dbReference type="PANTHER" id="PTHR11142">
    <property type="entry name" value="PSEUDOURIDYLATE SYNTHASE"/>
    <property type="match status" value="1"/>
</dbReference>
<protein>
    <recommendedName>
        <fullName evidence="4">tRNA pseudouridine synthase A</fullName>
        <ecNumber evidence="4">5.4.99.12</ecNumber>
    </recommendedName>
    <alternativeName>
        <fullName evidence="4">tRNA pseudouridine(38-40) synthase</fullName>
    </alternativeName>
    <alternativeName>
        <fullName evidence="4">tRNA pseudouridylate synthase I</fullName>
    </alternativeName>
    <alternativeName>
        <fullName evidence="4">tRNA-uridine isomerase I</fullName>
    </alternativeName>
</protein>
<dbReference type="PIRSF" id="PIRSF001430">
    <property type="entry name" value="tRNA_psdUrid_synth"/>
    <property type="match status" value="1"/>
</dbReference>
<name>A0ABP9RKP8_9GAMM</name>
<feature type="active site" description="Nucleophile" evidence="4">
    <location>
        <position position="47"/>
    </location>
</feature>
<dbReference type="EMBL" id="BAABKI010000052">
    <property type="protein sequence ID" value="GAA5179652.1"/>
    <property type="molecule type" value="Genomic_DNA"/>
</dbReference>
<evidence type="ECO:0000313" key="7">
    <source>
        <dbReference type="EMBL" id="GAA5179652.1"/>
    </source>
</evidence>
<comment type="caution">
    <text evidence="4">Lacks conserved residue(s) required for the propagation of feature annotation.</text>
</comment>
<evidence type="ECO:0000313" key="8">
    <source>
        <dbReference type="Proteomes" id="UP001500074"/>
    </source>
</evidence>
<organism evidence="7 8">
    <name type="scientific">Modicisalibacter zincidurans</name>
    <dbReference type="NCBI Taxonomy" id="1178777"/>
    <lineage>
        <taxon>Bacteria</taxon>
        <taxon>Pseudomonadati</taxon>
        <taxon>Pseudomonadota</taxon>
        <taxon>Gammaproteobacteria</taxon>
        <taxon>Oceanospirillales</taxon>
        <taxon>Halomonadaceae</taxon>
        <taxon>Modicisalibacter</taxon>
    </lineage>
</organism>
<feature type="domain" description="Pseudouridine synthase I TruA alpha/beta" evidence="6">
    <location>
        <begin position="138"/>
        <end position="240"/>
    </location>
</feature>
<accession>A0ABP9RKP8</accession>
<dbReference type="EC" id="5.4.99.12" evidence="4"/>
<keyword evidence="2 4" id="KW-0819">tRNA processing</keyword>
<evidence type="ECO:0000256" key="5">
    <source>
        <dbReference type="RuleBase" id="RU003792"/>
    </source>
</evidence>
<dbReference type="InterPro" id="IPR020094">
    <property type="entry name" value="TruA/RsuA/RluB/E/F_N"/>
</dbReference>
<dbReference type="CDD" id="cd02570">
    <property type="entry name" value="PseudoU_synth_EcTruA"/>
    <property type="match status" value="1"/>
</dbReference>
<comment type="similarity">
    <text evidence="1 4 5">Belongs to the tRNA pseudouridine synthase TruA family.</text>
</comment>
<evidence type="ECO:0000256" key="4">
    <source>
        <dbReference type="HAMAP-Rule" id="MF_00171"/>
    </source>
</evidence>
<dbReference type="NCBIfam" id="TIGR00071">
    <property type="entry name" value="hisT_truA"/>
    <property type="match status" value="1"/>
</dbReference>
<evidence type="ECO:0000256" key="1">
    <source>
        <dbReference type="ARBA" id="ARBA00009375"/>
    </source>
</evidence>
<dbReference type="Gene3D" id="3.30.70.660">
    <property type="entry name" value="Pseudouridine synthase I, catalytic domain, C-terminal subdomain"/>
    <property type="match status" value="1"/>
</dbReference>
<feature type="domain" description="Pseudouridine synthase I TruA alpha/beta" evidence="6">
    <location>
        <begin position="1"/>
        <end position="98"/>
    </location>
</feature>
<comment type="function">
    <text evidence="4">Formation of pseudouridine at positions 38, 39 and 40 in the anticodon stem and loop of transfer RNAs.</text>
</comment>
<dbReference type="InterPro" id="IPR020095">
    <property type="entry name" value="PsdUridine_synth_TruA_C"/>
</dbReference>
<evidence type="ECO:0000259" key="6">
    <source>
        <dbReference type="Pfam" id="PF01416"/>
    </source>
</evidence>
<gene>
    <name evidence="4 7" type="primary">truA</name>
    <name evidence="7" type="ORF">GCM10023342_31870</name>
</gene>
<evidence type="ECO:0000256" key="2">
    <source>
        <dbReference type="ARBA" id="ARBA00022694"/>
    </source>
</evidence>
<comment type="catalytic activity">
    <reaction evidence="4 5">
        <text>uridine(38/39/40) in tRNA = pseudouridine(38/39/40) in tRNA</text>
        <dbReference type="Rhea" id="RHEA:22376"/>
        <dbReference type="Rhea" id="RHEA-COMP:10085"/>
        <dbReference type="Rhea" id="RHEA-COMP:10087"/>
        <dbReference type="ChEBI" id="CHEBI:65314"/>
        <dbReference type="ChEBI" id="CHEBI:65315"/>
        <dbReference type="EC" id="5.4.99.12"/>
    </reaction>
</comment>
<dbReference type="SUPFAM" id="SSF55120">
    <property type="entry name" value="Pseudouridine synthase"/>
    <property type="match status" value="1"/>
</dbReference>